<dbReference type="Pfam" id="PF00061">
    <property type="entry name" value="Lipocalin"/>
    <property type="match status" value="1"/>
</dbReference>
<dbReference type="Gene3D" id="2.40.128.20">
    <property type="match status" value="1"/>
</dbReference>
<dbReference type="InterPro" id="IPR000566">
    <property type="entry name" value="Lipocln_cytosolic_FA-bd_dom"/>
</dbReference>
<dbReference type="PANTHER" id="PTHR11430:SF65">
    <property type="entry name" value="ODORANT-BINDING PROTEIN 1A-RELATED"/>
    <property type="match status" value="1"/>
</dbReference>
<organism evidence="7 8">
    <name type="scientific">Microtus ochrogaster</name>
    <name type="common">Prairie vole</name>
    <dbReference type="NCBI Taxonomy" id="79684"/>
    <lineage>
        <taxon>Eukaryota</taxon>
        <taxon>Metazoa</taxon>
        <taxon>Chordata</taxon>
        <taxon>Craniata</taxon>
        <taxon>Vertebrata</taxon>
        <taxon>Euteleostomi</taxon>
        <taxon>Mammalia</taxon>
        <taxon>Eutheria</taxon>
        <taxon>Euarchontoglires</taxon>
        <taxon>Glires</taxon>
        <taxon>Rodentia</taxon>
        <taxon>Myomorpha</taxon>
        <taxon>Muroidea</taxon>
        <taxon>Cricetidae</taxon>
        <taxon>Arvicolinae</taxon>
        <taxon>Microtus</taxon>
    </lineage>
</organism>
<evidence type="ECO:0000259" key="6">
    <source>
        <dbReference type="Pfam" id="PF00061"/>
    </source>
</evidence>
<dbReference type="InterPro" id="IPR012674">
    <property type="entry name" value="Calycin"/>
</dbReference>
<dbReference type="InterPro" id="IPR002345">
    <property type="entry name" value="Lipocalin"/>
</dbReference>
<comment type="similarity">
    <text evidence="2">Belongs to the calycin superfamily. Lipocalin family.</text>
</comment>
<dbReference type="CDD" id="cd19427">
    <property type="entry name" value="lipocalin_OBP-like"/>
    <property type="match status" value="1"/>
</dbReference>
<evidence type="ECO:0000313" key="7">
    <source>
        <dbReference type="Proteomes" id="UP000694915"/>
    </source>
</evidence>
<evidence type="ECO:0000256" key="1">
    <source>
        <dbReference type="ARBA" id="ARBA00004613"/>
    </source>
</evidence>
<dbReference type="Proteomes" id="UP000694915">
    <property type="component" value="Chromosome X"/>
</dbReference>
<evidence type="ECO:0000313" key="8">
    <source>
        <dbReference type="RefSeq" id="XP_005358708.2"/>
    </source>
</evidence>
<keyword evidence="5" id="KW-0732">Signal</keyword>
<dbReference type="RefSeq" id="XP_005358708.2">
    <property type="nucleotide sequence ID" value="XM_005358651.2"/>
</dbReference>
<evidence type="ECO:0000256" key="2">
    <source>
        <dbReference type="ARBA" id="ARBA00006889"/>
    </source>
</evidence>
<keyword evidence="3" id="KW-0964">Secreted</keyword>
<gene>
    <name evidence="8" type="primary">LOC101984583</name>
</gene>
<comment type="subcellular location">
    <subcellularLocation>
        <location evidence="1">Secreted</location>
    </subcellularLocation>
</comment>
<evidence type="ECO:0000256" key="5">
    <source>
        <dbReference type="SAM" id="SignalP"/>
    </source>
</evidence>
<accession>A0ABM0L4D9</accession>
<reference evidence="8" key="1">
    <citation type="submission" date="2025-08" db="UniProtKB">
        <authorList>
            <consortium name="RefSeq"/>
        </authorList>
    </citation>
    <scope>IDENTIFICATION</scope>
</reference>
<dbReference type="InterPro" id="IPR002448">
    <property type="entry name" value="OBP-like"/>
</dbReference>
<keyword evidence="4" id="KW-1015">Disulfide bond</keyword>
<dbReference type="SUPFAM" id="SSF50814">
    <property type="entry name" value="Lipocalins"/>
    <property type="match status" value="1"/>
</dbReference>
<feature type="chain" id="PRO_5045114188" evidence="5">
    <location>
        <begin position="17"/>
        <end position="228"/>
    </location>
</feature>
<evidence type="ECO:0000256" key="3">
    <source>
        <dbReference type="ARBA" id="ARBA00022525"/>
    </source>
</evidence>
<dbReference type="PRINTS" id="PR01173">
    <property type="entry name" value="ODORANTBNDNG"/>
</dbReference>
<proteinExistence type="inferred from homology"/>
<feature type="signal peptide" evidence="5">
    <location>
        <begin position="1"/>
        <end position="16"/>
    </location>
</feature>
<evidence type="ECO:0000256" key="4">
    <source>
        <dbReference type="ARBA" id="ARBA00023157"/>
    </source>
</evidence>
<protein>
    <submittedName>
        <fullName evidence="8">Odorant-binding protein 1a-like</fullName>
    </submittedName>
</protein>
<dbReference type="PANTHER" id="PTHR11430">
    <property type="entry name" value="LIPOCALIN"/>
    <property type="match status" value="1"/>
</dbReference>
<dbReference type="GeneID" id="101984583"/>
<keyword evidence="7" id="KW-1185">Reference proteome</keyword>
<name>A0ABM0L4D9_MICOH</name>
<feature type="domain" description="Lipocalin/cytosolic fatty-acid binding" evidence="6">
    <location>
        <begin position="22"/>
        <end position="157"/>
    </location>
</feature>
<sequence>MVNFLLLTLAFGLAHAEVNSFGKWDTIAVAADNVAKIEEGGPLRLYARELTCSEECNKLEVTFYVNANGQCSETKITGYRQEDGTYRTQYEGDGRFKPVHGISDNIVFICQNVDRAGQTTNLIYVIGKGQPLTPEQYEKLEEFAKEQNMPTENIRNVLATGPEQLAAGPDARESLEGAVSQRRATGQASRLLENPISTRVIFQNLHPIFLRNPPYDMTDDPIKKFLRR</sequence>